<evidence type="ECO:0000256" key="1">
    <source>
        <dbReference type="SAM" id="SignalP"/>
    </source>
</evidence>
<dbReference type="Proteomes" id="UP001178507">
    <property type="component" value="Unassembled WGS sequence"/>
</dbReference>
<sequence length="607" mass="67278">MAAWLPAAAPLLSSCLFLSGQGSCKEFLTEGYTLPGQLTVAFQLCPGSEVLQADNGFPVPLRLQLSHDGNFFAPVATLRPGKQRLRFTANFVLVHWTARPKDPPRPHGVLQLFGRCGGENNLTQVRGPWLVPRVTHRPENCFENVLAEHCCHPLRLQCWGYNALLAMACCAVPVETPSFACLVSNPVFPNQNQDCRGRPLNFFRHFQDGNELRFVVGGRLWQHLPQEINASLGVGCLFQSILYLFHELHHLSRDADWLAAVPPQRLYSYVSIFQELVTHCDLPDQSFFELSSLLPDQMMYLVWLSTGRRFDWLLGSMLLNSKPLVIDVGTAGGLDSALYLALGARVISVEANPLAADCARSRLRQHLRSGRLDLVNAKISAGQGSEPFVAVAHALDFERAGESTLPRYEADRYDSRVHLKTTSCADLIAENGVPAYMKIDVEDATKICLDSLGRLPPSLRPDIISAEMEDETILQRLLALGYQSFKIVRQSPHGFVRSSAASCELHGAKQLKESATGLFGEKATDLLGGAQWSSFDEALDVYSHAVKPAVRQAVAAWFPSASSEWFDVHASKAANKKGRTLLMPMSFRKQKADCYNARTEQHVRKRA</sequence>
<organism evidence="2 3">
    <name type="scientific">Effrenium voratum</name>
    <dbReference type="NCBI Taxonomy" id="2562239"/>
    <lineage>
        <taxon>Eukaryota</taxon>
        <taxon>Sar</taxon>
        <taxon>Alveolata</taxon>
        <taxon>Dinophyceae</taxon>
        <taxon>Suessiales</taxon>
        <taxon>Symbiodiniaceae</taxon>
        <taxon>Effrenium</taxon>
    </lineage>
</organism>
<protein>
    <submittedName>
        <fullName evidence="2">Uncharacterized protein</fullName>
    </submittedName>
</protein>
<evidence type="ECO:0000313" key="2">
    <source>
        <dbReference type="EMBL" id="CAJ1399272.1"/>
    </source>
</evidence>
<proteinExistence type="predicted"/>
<dbReference type="InterPro" id="IPR029063">
    <property type="entry name" value="SAM-dependent_MTases_sf"/>
</dbReference>
<comment type="caution">
    <text evidence="2">The sequence shown here is derived from an EMBL/GenBank/DDBJ whole genome shotgun (WGS) entry which is preliminary data.</text>
</comment>
<accession>A0AA36J458</accession>
<evidence type="ECO:0000313" key="3">
    <source>
        <dbReference type="Proteomes" id="UP001178507"/>
    </source>
</evidence>
<reference evidence="2" key="1">
    <citation type="submission" date="2023-08" db="EMBL/GenBank/DDBJ databases">
        <authorList>
            <person name="Chen Y."/>
            <person name="Shah S."/>
            <person name="Dougan E. K."/>
            <person name="Thang M."/>
            <person name="Chan C."/>
        </authorList>
    </citation>
    <scope>NUCLEOTIDE SEQUENCE</scope>
</reference>
<dbReference type="EMBL" id="CAUJNA010003328">
    <property type="protein sequence ID" value="CAJ1399272.1"/>
    <property type="molecule type" value="Genomic_DNA"/>
</dbReference>
<keyword evidence="1" id="KW-0732">Signal</keyword>
<gene>
    <name evidence="2" type="ORF">EVOR1521_LOCUS22834</name>
</gene>
<feature type="signal peptide" evidence="1">
    <location>
        <begin position="1"/>
        <end position="24"/>
    </location>
</feature>
<feature type="chain" id="PRO_5041241750" evidence="1">
    <location>
        <begin position="25"/>
        <end position="607"/>
    </location>
</feature>
<dbReference type="Gene3D" id="3.40.50.150">
    <property type="entry name" value="Vaccinia Virus protein VP39"/>
    <property type="match status" value="1"/>
</dbReference>
<dbReference type="SUPFAM" id="SSF53335">
    <property type="entry name" value="S-adenosyl-L-methionine-dependent methyltransferases"/>
    <property type="match status" value="1"/>
</dbReference>
<dbReference type="CDD" id="cd02440">
    <property type="entry name" value="AdoMet_MTases"/>
    <property type="match status" value="1"/>
</dbReference>
<name>A0AA36J458_9DINO</name>
<dbReference type="AlphaFoldDB" id="A0AA36J458"/>
<keyword evidence="3" id="KW-1185">Reference proteome</keyword>